<evidence type="ECO:0000256" key="1">
    <source>
        <dbReference type="SAM" id="SignalP"/>
    </source>
</evidence>
<organism evidence="3 4">
    <name type="scientific">Pelagicoccus enzymogenes</name>
    <dbReference type="NCBI Taxonomy" id="2773457"/>
    <lineage>
        <taxon>Bacteria</taxon>
        <taxon>Pseudomonadati</taxon>
        <taxon>Verrucomicrobiota</taxon>
        <taxon>Opitutia</taxon>
        <taxon>Puniceicoccales</taxon>
        <taxon>Pelagicoccaceae</taxon>
        <taxon>Pelagicoccus</taxon>
    </lineage>
</organism>
<dbReference type="InterPro" id="IPR013320">
    <property type="entry name" value="ConA-like_dom_sf"/>
</dbReference>
<gene>
    <name evidence="3" type="ORF">IEN85_18435</name>
</gene>
<feature type="domain" description="TSP C-terminal" evidence="2">
    <location>
        <begin position="20"/>
        <end position="223"/>
    </location>
</feature>
<dbReference type="PROSITE" id="PS51236">
    <property type="entry name" value="TSP_CTER"/>
    <property type="match status" value="1"/>
</dbReference>
<proteinExistence type="predicted"/>
<dbReference type="SUPFAM" id="SSF49899">
    <property type="entry name" value="Concanavalin A-like lectins/glucanases"/>
    <property type="match status" value="1"/>
</dbReference>
<feature type="signal peptide" evidence="1">
    <location>
        <begin position="1"/>
        <end position="24"/>
    </location>
</feature>
<sequence>MKTKLPTTLAAVFFTIAATSSIQAANIDLSTWTQEGPSGNGDWQVSSDGSTVLQRINGNPTFFVSPEYFINNSFKGKFGVETTSDDDYIGFALFEGEDASDPFILFDWKQGLQSSSQPGFYLSKVTGGASAIPFGNHHLDAPGYDVLATNLGTGWADNTVYDFTLNYTTTNLKIEIAGGAFGTGQTIFDLNGTYNQARFGFYNYSQSSVRYQGFTEDVINVPDNGATGLALAGAFALLVGLRRKLR</sequence>
<accession>A0A927IJF8</accession>
<dbReference type="InterPro" id="IPR008859">
    <property type="entry name" value="Thrombospondin_C"/>
</dbReference>
<dbReference type="Gene3D" id="2.60.120.200">
    <property type="match status" value="1"/>
</dbReference>
<keyword evidence="1" id="KW-0732">Signal</keyword>
<name>A0A927IJF8_9BACT</name>
<reference evidence="3" key="1">
    <citation type="submission" date="2020-09" db="EMBL/GenBank/DDBJ databases">
        <title>Pelagicoccus enzymogenes sp. nov. with an EPS production, isolated from marine sediment.</title>
        <authorList>
            <person name="Feng X."/>
        </authorList>
    </citation>
    <scope>NUCLEOTIDE SEQUENCE</scope>
    <source>
        <strain evidence="3">NFK12</strain>
    </source>
</reference>
<dbReference type="RefSeq" id="WP_191618583.1">
    <property type="nucleotide sequence ID" value="NZ_JACYFG010000042.1"/>
</dbReference>
<dbReference type="AlphaFoldDB" id="A0A927IJF8"/>
<dbReference type="Pfam" id="PF05735">
    <property type="entry name" value="TSP_C"/>
    <property type="match status" value="1"/>
</dbReference>
<dbReference type="GO" id="GO:0007155">
    <property type="term" value="P:cell adhesion"/>
    <property type="evidence" value="ECO:0007669"/>
    <property type="project" value="InterPro"/>
</dbReference>
<feature type="chain" id="PRO_5036783119" description="TSP C-terminal domain-containing protein" evidence="1">
    <location>
        <begin position="25"/>
        <end position="246"/>
    </location>
</feature>
<evidence type="ECO:0000313" key="4">
    <source>
        <dbReference type="Proteomes" id="UP000622317"/>
    </source>
</evidence>
<dbReference type="EMBL" id="JACYFG010000042">
    <property type="protein sequence ID" value="MBD5781485.1"/>
    <property type="molecule type" value="Genomic_DNA"/>
</dbReference>
<comment type="caution">
    <text evidence="3">The sequence shown here is derived from an EMBL/GenBank/DDBJ whole genome shotgun (WGS) entry which is preliminary data.</text>
</comment>
<dbReference type="GO" id="GO:0005509">
    <property type="term" value="F:calcium ion binding"/>
    <property type="evidence" value="ECO:0007669"/>
    <property type="project" value="InterPro"/>
</dbReference>
<dbReference type="Proteomes" id="UP000622317">
    <property type="component" value="Unassembled WGS sequence"/>
</dbReference>
<evidence type="ECO:0000259" key="2">
    <source>
        <dbReference type="PROSITE" id="PS51236"/>
    </source>
</evidence>
<protein>
    <recommendedName>
        <fullName evidence="2">TSP C-terminal domain-containing protein</fullName>
    </recommendedName>
</protein>
<dbReference type="GO" id="GO:0005576">
    <property type="term" value="C:extracellular region"/>
    <property type="evidence" value="ECO:0007669"/>
    <property type="project" value="InterPro"/>
</dbReference>
<evidence type="ECO:0000313" key="3">
    <source>
        <dbReference type="EMBL" id="MBD5781485.1"/>
    </source>
</evidence>
<keyword evidence="4" id="KW-1185">Reference proteome</keyword>